<dbReference type="NCBIfam" id="NF002208">
    <property type="entry name" value="PRK01099.1-3"/>
    <property type="match status" value="1"/>
</dbReference>
<keyword evidence="3" id="KW-0804">Transcription</keyword>
<dbReference type="InterPro" id="IPR006111">
    <property type="entry name" value="Rpo6/Rpb6"/>
</dbReference>
<dbReference type="PANTHER" id="PTHR47227:SF5">
    <property type="entry name" value="DNA-DIRECTED RNA POLYMERASES I, II, AND III SUBUNIT RPABC2"/>
    <property type="match status" value="1"/>
</dbReference>
<sequence>MSDNEDGGEGGFSPGYENDEPDYDPEEPVEPYDPDEQTHADPDDIALGQNPDQLLTTGDRGVVISDPGAQANRGKAEKAPKDKKIPNNQRTTTPYMTKYERARILGTRALQISMNAPVLVDLEGETDPLQIAIKELREKKIPLIVRRYMPDGWYEDWTCEELLQ</sequence>
<evidence type="ECO:0000256" key="1">
    <source>
        <dbReference type="ARBA" id="ARBA00004123"/>
    </source>
</evidence>
<keyword evidence="8" id="KW-1185">Reference proteome</keyword>
<dbReference type="GO" id="GO:0006361">
    <property type="term" value="P:transcription initiation at RNA polymerase I promoter"/>
    <property type="evidence" value="ECO:0007669"/>
    <property type="project" value="EnsemblFungi"/>
</dbReference>
<dbReference type="HAMAP" id="MF_00192">
    <property type="entry name" value="RNApol_arch_Rpo6"/>
    <property type="match status" value="1"/>
</dbReference>
<dbReference type="GO" id="GO:0006386">
    <property type="term" value="P:termination of RNA polymerase III transcription"/>
    <property type="evidence" value="ECO:0007669"/>
    <property type="project" value="EnsemblFungi"/>
</dbReference>
<dbReference type="PIRSF" id="PIRSF000778">
    <property type="entry name" value="RpoK/RPB6"/>
    <property type="match status" value="1"/>
</dbReference>
<evidence type="ECO:0000256" key="6">
    <source>
        <dbReference type="SAM" id="MobiDB-lite"/>
    </source>
</evidence>
<dbReference type="GO" id="GO:0006368">
    <property type="term" value="P:transcription elongation by RNA polymerase II"/>
    <property type="evidence" value="ECO:0007669"/>
    <property type="project" value="EnsemblFungi"/>
</dbReference>
<dbReference type="Proteomes" id="UP000184330">
    <property type="component" value="Unassembled WGS sequence"/>
</dbReference>
<dbReference type="Pfam" id="PF01192">
    <property type="entry name" value="RNA_pol_Rpb6"/>
    <property type="match status" value="1"/>
</dbReference>
<dbReference type="InterPro" id="IPR028363">
    <property type="entry name" value="RPB6"/>
</dbReference>
<dbReference type="GO" id="GO:0005666">
    <property type="term" value="C:RNA polymerase III complex"/>
    <property type="evidence" value="ECO:0007669"/>
    <property type="project" value="EnsemblFungi"/>
</dbReference>
<dbReference type="STRING" id="576137.A0A1L7WNI3"/>
<dbReference type="AlphaFoldDB" id="A0A1L7WNI3"/>
<dbReference type="EMBL" id="FJOG01000005">
    <property type="protein sequence ID" value="CZR54331.1"/>
    <property type="molecule type" value="Genomic_DNA"/>
</dbReference>
<name>A0A1L7WNI3_9HELO</name>
<dbReference type="GO" id="GO:0003968">
    <property type="term" value="F:RNA-directed RNA polymerase activity"/>
    <property type="evidence" value="ECO:0007669"/>
    <property type="project" value="EnsemblFungi"/>
</dbReference>
<evidence type="ECO:0000256" key="2">
    <source>
        <dbReference type="ARBA" id="ARBA00022478"/>
    </source>
</evidence>
<comment type="similarity">
    <text evidence="5">Belongs to the archaeal Rpo6/eukaryotic RPB6 RNA polymerase subunit family.</text>
</comment>
<dbReference type="GO" id="GO:0042797">
    <property type="term" value="P:tRNA transcription by RNA polymerase III"/>
    <property type="evidence" value="ECO:0007669"/>
    <property type="project" value="EnsemblFungi"/>
</dbReference>
<reference evidence="7 8" key="1">
    <citation type="submission" date="2016-03" db="EMBL/GenBank/DDBJ databases">
        <authorList>
            <person name="Ploux O."/>
        </authorList>
    </citation>
    <scope>NUCLEOTIDE SEQUENCE [LARGE SCALE GENOMIC DNA]</scope>
    <source>
        <strain evidence="7 8">UAMH 11012</strain>
    </source>
</reference>
<dbReference type="Gene3D" id="3.90.940.10">
    <property type="match status" value="1"/>
</dbReference>
<proteinExistence type="inferred from homology"/>
<keyword evidence="2" id="KW-0240">DNA-directed RNA polymerase</keyword>
<dbReference type="PROSITE" id="PS01111">
    <property type="entry name" value="RNA_POL_K_14KD"/>
    <property type="match status" value="1"/>
</dbReference>
<dbReference type="SUPFAM" id="SSF63562">
    <property type="entry name" value="RPB6/omega subunit-like"/>
    <property type="match status" value="1"/>
</dbReference>
<dbReference type="InterPro" id="IPR006110">
    <property type="entry name" value="Pol_omega/Rpo6/RPB6"/>
</dbReference>
<dbReference type="GO" id="GO:0003899">
    <property type="term" value="F:DNA-directed RNA polymerase activity"/>
    <property type="evidence" value="ECO:0007669"/>
    <property type="project" value="EnsemblFungi"/>
</dbReference>
<dbReference type="GO" id="GO:0006362">
    <property type="term" value="P:transcription elongation by RNA polymerase I"/>
    <property type="evidence" value="ECO:0007669"/>
    <property type="project" value="EnsemblFungi"/>
</dbReference>
<evidence type="ECO:0000313" key="8">
    <source>
        <dbReference type="Proteomes" id="UP000184330"/>
    </source>
</evidence>
<evidence type="ECO:0000313" key="7">
    <source>
        <dbReference type="EMBL" id="CZR54331.1"/>
    </source>
</evidence>
<dbReference type="FunFam" id="3.90.940.10:FF:000009">
    <property type="entry name" value="DNA-directed RNA polymerases I"/>
    <property type="match status" value="1"/>
</dbReference>
<dbReference type="GO" id="GO:0006363">
    <property type="term" value="P:termination of RNA polymerase I transcription"/>
    <property type="evidence" value="ECO:0007669"/>
    <property type="project" value="EnsemblFungi"/>
</dbReference>
<feature type="region of interest" description="Disordered" evidence="6">
    <location>
        <begin position="1"/>
        <end position="94"/>
    </location>
</feature>
<evidence type="ECO:0000256" key="5">
    <source>
        <dbReference type="ARBA" id="ARBA00025773"/>
    </source>
</evidence>
<dbReference type="PANTHER" id="PTHR47227">
    <property type="entry name" value="DNA-DIRECTED RNA POLYMERASE SUBUNIT K"/>
    <property type="match status" value="1"/>
</dbReference>
<dbReference type="InterPro" id="IPR020708">
    <property type="entry name" value="DNA-dir_RNA_polK_14-18kDa_CS"/>
</dbReference>
<keyword evidence="4" id="KW-0539">Nucleus</keyword>
<evidence type="ECO:0000256" key="3">
    <source>
        <dbReference type="ARBA" id="ARBA00023163"/>
    </source>
</evidence>
<gene>
    <name evidence="7" type="ORF">PAC_04215</name>
</gene>
<dbReference type="GO" id="GO:0003677">
    <property type="term" value="F:DNA binding"/>
    <property type="evidence" value="ECO:0007669"/>
    <property type="project" value="InterPro"/>
</dbReference>
<accession>A0A1L7WNI3</accession>
<dbReference type="GO" id="GO:0006384">
    <property type="term" value="P:transcription initiation at RNA polymerase III promoter"/>
    <property type="evidence" value="ECO:0007669"/>
    <property type="project" value="EnsemblFungi"/>
</dbReference>
<dbReference type="PIRSF" id="PIRSF500154">
    <property type="entry name" value="RPB6"/>
    <property type="match status" value="1"/>
</dbReference>
<comment type="subcellular location">
    <subcellularLocation>
        <location evidence="1">Nucleus</location>
    </subcellularLocation>
</comment>
<dbReference type="GO" id="GO:0005665">
    <property type="term" value="C:RNA polymerase II, core complex"/>
    <property type="evidence" value="ECO:0007669"/>
    <property type="project" value="EnsemblFungi"/>
</dbReference>
<dbReference type="InterPro" id="IPR036161">
    <property type="entry name" value="RPB6/omega-like_sf"/>
</dbReference>
<dbReference type="SMART" id="SM01409">
    <property type="entry name" value="RNA_pol_Rpb6"/>
    <property type="match status" value="1"/>
</dbReference>
<dbReference type="GO" id="GO:0005736">
    <property type="term" value="C:RNA polymerase I complex"/>
    <property type="evidence" value="ECO:0007669"/>
    <property type="project" value="EnsemblFungi"/>
</dbReference>
<evidence type="ECO:0000256" key="4">
    <source>
        <dbReference type="ARBA" id="ARBA00023242"/>
    </source>
</evidence>
<dbReference type="GO" id="GO:0006367">
    <property type="term" value="P:transcription initiation at RNA polymerase II promoter"/>
    <property type="evidence" value="ECO:0007669"/>
    <property type="project" value="EnsemblFungi"/>
</dbReference>
<protein>
    <submittedName>
        <fullName evidence="7">Probable subunit common to RNA polymerases I</fullName>
    </submittedName>
</protein>
<feature type="compositionally biased region" description="Basic and acidic residues" evidence="6">
    <location>
        <begin position="74"/>
        <end position="85"/>
    </location>
</feature>
<feature type="compositionally biased region" description="Acidic residues" evidence="6">
    <location>
        <begin position="17"/>
        <end position="35"/>
    </location>
</feature>
<dbReference type="OrthoDB" id="259769at2759"/>
<organism evidence="7 8">
    <name type="scientific">Phialocephala subalpina</name>
    <dbReference type="NCBI Taxonomy" id="576137"/>
    <lineage>
        <taxon>Eukaryota</taxon>
        <taxon>Fungi</taxon>
        <taxon>Dikarya</taxon>
        <taxon>Ascomycota</taxon>
        <taxon>Pezizomycotina</taxon>
        <taxon>Leotiomycetes</taxon>
        <taxon>Helotiales</taxon>
        <taxon>Mollisiaceae</taxon>
        <taxon>Phialocephala</taxon>
        <taxon>Phialocephala fortinii species complex</taxon>
    </lineage>
</organism>